<evidence type="ECO:0000313" key="2">
    <source>
        <dbReference type="EMBL" id="GBP51915.1"/>
    </source>
</evidence>
<dbReference type="OrthoDB" id="10598785at2759"/>
<dbReference type="Proteomes" id="UP000299102">
    <property type="component" value="Unassembled WGS sequence"/>
</dbReference>
<dbReference type="AlphaFoldDB" id="A0A4C1WP68"/>
<gene>
    <name evidence="2" type="ORF">EVAR_80009_1</name>
</gene>
<proteinExistence type="predicted"/>
<dbReference type="EMBL" id="BGZK01000592">
    <property type="protein sequence ID" value="GBP51915.1"/>
    <property type="molecule type" value="Genomic_DNA"/>
</dbReference>
<sequence length="114" mass="13079">MIRPEWISYQNLTVRGDEREAVLCQELRERSSSNSNTKRQANILGRCPLGNMMKLNRHATNCGERHGETEDSTYETGRWRAGDSTSNVDTRRRAPLAPHPRALRCLRSTRRGVI</sequence>
<comment type="caution">
    <text evidence="2">The sequence shown here is derived from an EMBL/GenBank/DDBJ whole genome shotgun (WGS) entry which is preliminary data.</text>
</comment>
<accession>A0A4C1WP68</accession>
<reference evidence="2 3" key="1">
    <citation type="journal article" date="2019" name="Commun. Biol.">
        <title>The bagworm genome reveals a unique fibroin gene that provides high tensile strength.</title>
        <authorList>
            <person name="Kono N."/>
            <person name="Nakamura H."/>
            <person name="Ohtoshi R."/>
            <person name="Tomita M."/>
            <person name="Numata K."/>
            <person name="Arakawa K."/>
        </authorList>
    </citation>
    <scope>NUCLEOTIDE SEQUENCE [LARGE SCALE GENOMIC DNA]</scope>
</reference>
<protein>
    <submittedName>
        <fullName evidence="2">Uncharacterized protein</fullName>
    </submittedName>
</protein>
<keyword evidence="3" id="KW-1185">Reference proteome</keyword>
<feature type="region of interest" description="Disordered" evidence="1">
    <location>
        <begin position="60"/>
        <end position="101"/>
    </location>
</feature>
<organism evidence="2 3">
    <name type="scientific">Eumeta variegata</name>
    <name type="common">Bagworm moth</name>
    <name type="synonym">Eumeta japonica</name>
    <dbReference type="NCBI Taxonomy" id="151549"/>
    <lineage>
        <taxon>Eukaryota</taxon>
        <taxon>Metazoa</taxon>
        <taxon>Ecdysozoa</taxon>
        <taxon>Arthropoda</taxon>
        <taxon>Hexapoda</taxon>
        <taxon>Insecta</taxon>
        <taxon>Pterygota</taxon>
        <taxon>Neoptera</taxon>
        <taxon>Endopterygota</taxon>
        <taxon>Lepidoptera</taxon>
        <taxon>Glossata</taxon>
        <taxon>Ditrysia</taxon>
        <taxon>Tineoidea</taxon>
        <taxon>Psychidae</taxon>
        <taxon>Oiketicinae</taxon>
        <taxon>Eumeta</taxon>
    </lineage>
</organism>
<name>A0A4C1WP68_EUMVA</name>
<evidence type="ECO:0000313" key="3">
    <source>
        <dbReference type="Proteomes" id="UP000299102"/>
    </source>
</evidence>
<evidence type="ECO:0000256" key="1">
    <source>
        <dbReference type="SAM" id="MobiDB-lite"/>
    </source>
</evidence>